<name>A0ABV6R3J9_9CAUL</name>
<proteinExistence type="inferred from homology"/>
<keyword evidence="1 6" id="KW-0645">Protease</keyword>
<dbReference type="PANTHER" id="PTHR22726">
    <property type="entry name" value="METALLOENDOPEPTIDASE OMA1"/>
    <property type="match status" value="1"/>
</dbReference>
<dbReference type="RefSeq" id="WP_376836192.1">
    <property type="nucleotide sequence ID" value="NZ_JBHLSW010000007.1"/>
</dbReference>
<keyword evidence="9" id="KW-1185">Reference proteome</keyword>
<dbReference type="Proteomes" id="UP001589906">
    <property type="component" value="Unassembled WGS sequence"/>
</dbReference>
<comment type="caution">
    <text evidence="8">The sequence shown here is derived from an EMBL/GenBank/DDBJ whole genome shotgun (WGS) entry which is preliminary data.</text>
</comment>
<dbReference type="PANTHER" id="PTHR22726:SF24">
    <property type="entry name" value="M48 FAMILY METALLOPEPTIDASE"/>
    <property type="match status" value="1"/>
</dbReference>
<accession>A0ABV6R3J9</accession>
<feature type="domain" description="Peptidase M48" evidence="7">
    <location>
        <begin position="69"/>
        <end position="248"/>
    </location>
</feature>
<dbReference type="InterPro" id="IPR051156">
    <property type="entry name" value="Mito/Outer_Membr_Metalloprot"/>
</dbReference>
<keyword evidence="2" id="KW-0479">Metal-binding</keyword>
<dbReference type="InterPro" id="IPR001915">
    <property type="entry name" value="Peptidase_M48"/>
</dbReference>
<evidence type="ECO:0000313" key="8">
    <source>
        <dbReference type="EMBL" id="MFC0634179.1"/>
    </source>
</evidence>
<dbReference type="CDD" id="cd07331">
    <property type="entry name" value="M48C_Oma1_like"/>
    <property type="match status" value="1"/>
</dbReference>
<dbReference type="Gene3D" id="3.30.2010.10">
    <property type="entry name" value="Metalloproteases ('zincins'), catalytic domain"/>
    <property type="match status" value="1"/>
</dbReference>
<dbReference type="EMBL" id="JBHLSW010000007">
    <property type="protein sequence ID" value="MFC0634179.1"/>
    <property type="molecule type" value="Genomic_DNA"/>
</dbReference>
<dbReference type="PROSITE" id="PS51257">
    <property type="entry name" value="PROKAR_LIPOPROTEIN"/>
    <property type="match status" value="1"/>
</dbReference>
<gene>
    <name evidence="8" type="ORF">ACFFGE_09845</name>
</gene>
<comment type="similarity">
    <text evidence="6">Belongs to the peptidase M48 family.</text>
</comment>
<evidence type="ECO:0000259" key="7">
    <source>
        <dbReference type="Pfam" id="PF01435"/>
    </source>
</evidence>
<comment type="cofactor">
    <cofactor evidence="6">
        <name>Zn(2+)</name>
        <dbReference type="ChEBI" id="CHEBI:29105"/>
    </cofactor>
    <text evidence="6">Binds 1 zinc ion per subunit.</text>
</comment>
<protein>
    <submittedName>
        <fullName evidence="8">M48 family metallopeptidase</fullName>
    </submittedName>
</protein>
<evidence type="ECO:0000256" key="3">
    <source>
        <dbReference type="ARBA" id="ARBA00022801"/>
    </source>
</evidence>
<reference evidence="8 9" key="1">
    <citation type="submission" date="2024-09" db="EMBL/GenBank/DDBJ databases">
        <authorList>
            <person name="Sun Q."/>
            <person name="Mori K."/>
        </authorList>
    </citation>
    <scope>NUCLEOTIDE SEQUENCE [LARGE SCALE GENOMIC DNA]</scope>
    <source>
        <strain evidence="8 9">NCAIM B.02621</strain>
    </source>
</reference>
<sequence length="256" mass="27499">MRLLTPALRRRGVTSAVVVGLTAALGACAYNETLGRNQLVLVDEGSLIQQSNAAWAQAIRTQPLSRDQSQTTRVRRVGERIVQAAGLTDRSWDYAVFVNDAPNAFVLPSGQIGVTTALLQLVRNDDQLATVIGHEVAHVVARHAAERASSTALAQVGVAAVQGAAGDYGQQAGGLASIFAQYGGLLPFSRRDELEADRIGVDFMARAGYRPSEAVELWRIMAAQRQSGTPEFASTHPSDATRIQQLQQYIAQRGYS</sequence>
<evidence type="ECO:0000256" key="6">
    <source>
        <dbReference type="RuleBase" id="RU003983"/>
    </source>
</evidence>
<evidence type="ECO:0000313" key="9">
    <source>
        <dbReference type="Proteomes" id="UP001589906"/>
    </source>
</evidence>
<evidence type="ECO:0000256" key="1">
    <source>
        <dbReference type="ARBA" id="ARBA00022670"/>
    </source>
</evidence>
<keyword evidence="3 6" id="KW-0378">Hydrolase</keyword>
<evidence type="ECO:0000256" key="2">
    <source>
        <dbReference type="ARBA" id="ARBA00022723"/>
    </source>
</evidence>
<evidence type="ECO:0000256" key="4">
    <source>
        <dbReference type="ARBA" id="ARBA00022833"/>
    </source>
</evidence>
<evidence type="ECO:0000256" key="5">
    <source>
        <dbReference type="ARBA" id="ARBA00023049"/>
    </source>
</evidence>
<keyword evidence="4 6" id="KW-0862">Zinc</keyword>
<dbReference type="Pfam" id="PF01435">
    <property type="entry name" value="Peptidase_M48"/>
    <property type="match status" value="1"/>
</dbReference>
<organism evidence="8 9">
    <name type="scientific">Brevundimonas balnearis</name>
    <dbReference type="NCBI Taxonomy" id="1572858"/>
    <lineage>
        <taxon>Bacteria</taxon>
        <taxon>Pseudomonadati</taxon>
        <taxon>Pseudomonadota</taxon>
        <taxon>Alphaproteobacteria</taxon>
        <taxon>Caulobacterales</taxon>
        <taxon>Caulobacteraceae</taxon>
        <taxon>Brevundimonas</taxon>
    </lineage>
</organism>
<keyword evidence="5 6" id="KW-0482">Metalloprotease</keyword>